<reference evidence="6" key="1">
    <citation type="journal article" date="2019" name="Int. J. Syst. Evol. Microbiol.">
        <title>The Global Catalogue of Microorganisms (GCM) 10K type strain sequencing project: providing services to taxonomists for standard genome sequencing and annotation.</title>
        <authorList>
            <consortium name="The Broad Institute Genomics Platform"/>
            <consortium name="The Broad Institute Genome Sequencing Center for Infectious Disease"/>
            <person name="Wu L."/>
            <person name="Ma J."/>
        </authorList>
    </citation>
    <scope>NUCLEOTIDE SEQUENCE [LARGE SCALE GENOMIC DNA]</scope>
    <source>
        <strain evidence="6">KCTC 52042</strain>
    </source>
</reference>
<dbReference type="InterPro" id="IPR003594">
    <property type="entry name" value="HATPase_dom"/>
</dbReference>
<feature type="domain" description="Histidine kinase" evidence="4">
    <location>
        <begin position="48"/>
        <end position="217"/>
    </location>
</feature>
<evidence type="ECO:0000259" key="4">
    <source>
        <dbReference type="PROSITE" id="PS50109"/>
    </source>
</evidence>
<dbReference type="EMBL" id="JBHULI010000003">
    <property type="protein sequence ID" value="MFD2531449.1"/>
    <property type="molecule type" value="Genomic_DNA"/>
</dbReference>
<dbReference type="PANTHER" id="PTHR43547">
    <property type="entry name" value="TWO-COMPONENT HISTIDINE KINASE"/>
    <property type="match status" value="1"/>
</dbReference>
<dbReference type="SMART" id="SM00387">
    <property type="entry name" value="HATPase_c"/>
    <property type="match status" value="1"/>
</dbReference>
<comment type="caution">
    <text evidence="5">The sequence shown here is derived from an EMBL/GenBank/DDBJ whole genome shotgun (WGS) entry which is preliminary data.</text>
</comment>
<dbReference type="InterPro" id="IPR036890">
    <property type="entry name" value="HATPase_C_sf"/>
</dbReference>
<proteinExistence type="predicted"/>
<dbReference type="PROSITE" id="PS50109">
    <property type="entry name" value="HIS_KIN"/>
    <property type="match status" value="1"/>
</dbReference>
<dbReference type="PRINTS" id="PR00344">
    <property type="entry name" value="BCTRLSENSOR"/>
</dbReference>
<comment type="catalytic activity">
    <reaction evidence="1">
        <text>ATP + protein L-histidine = ADP + protein N-phospho-L-histidine.</text>
        <dbReference type="EC" id="2.7.13.3"/>
    </reaction>
</comment>
<keyword evidence="6" id="KW-1185">Reference proteome</keyword>
<keyword evidence="5" id="KW-0067">ATP-binding</keyword>
<evidence type="ECO:0000313" key="6">
    <source>
        <dbReference type="Proteomes" id="UP001597460"/>
    </source>
</evidence>
<keyword evidence="3" id="KW-0597">Phosphoprotein</keyword>
<dbReference type="Proteomes" id="UP001597460">
    <property type="component" value="Unassembled WGS sequence"/>
</dbReference>
<dbReference type="RefSeq" id="WP_390298523.1">
    <property type="nucleotide sequence ID" value="NZ_JBHULI010000003.1"/>
</dbReference>
<evidence type="ECO:0000313" key="5">
    <source>
        <dbReference type="EMBL" id="MFD2531449.1"/>
    </source>
</evidence>
<gene>
    <name evidence="5" type="ORF">ACFSVN_03210</name>
</gene>
<name>A0ABW5JFB8_9BACT</name>
<organism evidence="5 6">
    <name type="scientific">Gracilimonas halophila</name>
    <dbReference type="NCBI Taxonomy" id="1834464"/>
    <lineage>
        <taxon>Bacteria</taxon>
        <taxon>Pseudomonadati</taxon>
        <taxon>Balneolota</taxon>
        <taxon>Balneolia</taxon>
        <taxon>Balneolales</taxon>
        <taxon>Balneolaceae</taxon>
        <taxon>Gracilimonas</taxon>
    </lineage>
</organism>
<dbReference type="Gene3D" id="3.30.565.10">
    <property type="entry name" value="Histidine kinase-like ATPase, C-terminal domain"/>
    <property type="match status" value="1"/>
</dbReference>
<dbReference type="SUPFAM" id="SSF53335">
    <property type="entry name" value="S-adenosyl-L-methionine-dependent methyltransferases"/>
    <property type="match status" value="1"/>
</dbReference>
<dbReference type="GO" id="GO:0005524">
    <property type="term" value="F:ATP binding"/>
    <property type="evidence" value="ECO:0007669"/>
    <property type="project" value="UniProtKB-KW"/>
</dbReference>
<sequence>MPIKKSDLYASIWKSCDELRGGMDASQYKDYVLTMLFLKYVSDKYAGELISNSLRQGESTLLLDDVELEKVVKDLVHIYKPVAEAKKITITTNIDAPHPFSLDNEKFKFILSNLISNALKFSDEGDTVSINIEIIGDQEKELHCEISDTGLGIPKEFIPTLFEKKKEHQRQGTGGEISTGMGLPIVKQFIELHNGEIKVESKEGVGTSFYILLPENS</sequence>
<dbReference type="InterPro" id="IPR004358">
    <property type="entry name" value="Sig_transdc_His_kin-like_C"/>
</dbReference>
<evidence type="ECO:0000256" key="3">
    <source>
        <dbReference type="ARBA" id="ARBA00022553"/>
    </source>
</evidence>
<dbReference type="EC" id="2.7.13.3" evidence="2"/>
<dbReference type="SUPFAM" id="SSF55874">
    <property type="entry name" value="ATPase domain of HSP90 chaperone/DNA topoisomerase II/histidine kinase"/>
    <property type="match status" value="1"/>
</dbReference>
<protein>
    <recommendedName>
        <fullName evidence="2">histidine kinase</fullName>
        <ecNumber evidence="2">2.7.13.3</ecNumber>
    </recommendedName>
</protein>
<keyword evidence="5" id="KW-0547">Nucleotide-binding</keyword>
<dbReference type="InterPro" id="IPR029063">
    <property type="entry name" value="SAM-dependent_MTases_sf"/>
</dbReference>
<dbReference type="InterPro" id="IPR022749">
    <property type="entry name" value="D12N6_MeTrfase_N"/>
</dbReference>
<evidence type="ECO:0000256" key="2">
    <source>
        <dbReference type="ARBA" id="ARBA00012438"/>
    </source>
</evidence>
<accession>A0ABW5JFB8</accession>
<dbReference type="PANTHER" id="PTHR43547:SF2">
    <property type="entry name" value="HYBRID SIGNAL TRANSDUCTION HISTIDINE KINASE C"/>
    <property type="match status" value="1"/>
</dbReference>
<dbReference type="InterPro" id="IPR005467">
    <property type="entry name" value="His_kinase_dom"/>
</dbReference>
<evidence type="ECO:0000256" key="1">
    <source>
        <dbReference type="ARBA" id="ARBA00000085"/>
    </source>
</evidence>
<dbReference type="Pfam" id="PF12161">
    <property type="entry name" value="HsdM_N"/>
    <property type="match status" value="1"/>
</dbReference>
<dbReference type="Pfam" id="PF02518">
    <property type="entry name" value="HATPase_c"/>
    <property type="match status" value="1"/>
</dbReference>